<sequence length="84" mass="10077">KWQIYKFCDCIFFVTLNKHNFVFKSLLQCIWGLKRRTPDSFLVLTTNFIFLVCLSSLGYVDHNIFSYYYIIVMILMPMIITLSF</sequence>
<feature type="transmembrane region" description="Helical" evidence="1">
    <location>
        <begin position="41"/>
        <end position="60"/>
    </location>
</feature>
<name>A0AAD8EN59_DIPPU</name>
<reference evidence="2" key="2">
    <citation type="submission" date="2023-05" db="EMBL/GenBank/DDBJ databases">
        <authorList>
            <person name="Fouks B."/>
        </authorList>
    </citation>
    <scope>NUCLEOTIDE SEQUENCE</scope>
    <source>
        <strain evidence="2">Stay&amp;Tobe</strain>
        <tissue evidence="2">Testes</tissue>
    </source>
</reference>
<protein>
    <submittedName>
        <fullName evidence="2">Uncharacterized protein</fullName>
    </submittedName>
</protein>
<dbReference type="EMBL" id="JASPKZ010001994">
    <property type="protein sequence ID" value="KAJ9596338.1"/>
    <property type="molecule type" value="Genomic_DNA"/>
</dbReference>
<comment type="caution">
    <text evidence="2">The sequence shown here is derived from an EMBL/GenBank/DDBJ whole genome shotgun (WGS) entry which is preliminary data.</text>
</comment>
<keyword evidence="1" id="KW-1133">Transmembrane helix</keyword>
<reference evidence="2" key="1">
    <citation type="journal article" date="2023" name="IScience">
        <title>Live-bearing cockroach genome reveals convergent evolutionary mechanisms linked to viviparity in insects and beyond.</title>
        <authorList>
            <person name="Fouks B."/>
            <person name="Harrison M.C."/>
            <person name="Mikhailova A.A."/>
            <person name="Marchal E."/>
            <person name="English S."/>
            <person name="Carruthers M."/>
            <person name="Jennings E.C."/>
            <person name="Chiamaka E.L."/>
            <person name="Frigard R.A."/>
            <person name="Pippel M."/>
            <person name="Attardo G.M."/>
            <person name="Benoit J.B."/>
            <person name="Bornberg-Bauer E."/>
            <person name="Tobe S.S."/>
        </authorList>
    </citation>
    <scope>NUCLEOTIDE SEQUENCE</scope>
    <source>
        <strain evidence="2">Stay&amp;Tobe</strain>
    </source>
</reference>
<evidence type="ECO:0000313" key="2">
    <source>
        <dbReference type="EMBL" id="KAJ9596338.1"/>
    </source>
</evidence>
<organism evidence="2 3">
    <name type="scientific">Diploptera punctata</name>
    <name type="common">Pacific beetle cockroach</name>
    <dbReference type="NCBI Taxonomy" id="6984"/>
    <lineage>
        <taxon>Eukaryota</taxon>
        <taxon>Metazoa</taxon>
        <taxon>Ecdysozoa</taxon>
        <taxon>Arthropoda</taxon>
        <taxon>Hexapoda</taxon>
        <taxon>Insecta</taxon>
        <taxon>Pterygota</taxon>
        <taxon>Neoptera</taxon>
        <taxon>Polyneoptera</taxon>
        <taxon>Dictyoptera</taxon>
        <taxon>Blattodea</taxon>
        <taxon>Blaberoidea</taxon>
        <taxon>Blaberidae</taxon>
        <taxon>Diplopterinae</taxon>
        <taxon>Diploptera</taxon>
    </lineage>
</organism>
<dbReference type="AlphaFoldDB" id="A0AAD8EN59"/>
<keyword evidence="3" id="KW-1185">Reference proteome</keyword>
<keyword evidence="1" id="KW-0472">Membrane</keyword>
<evidence type="ECO:0000256" key="1">
    <source>
        <dbReference type="SAM" id="Phobius"/>
    </source>
</evidence>
<dbReference type="Proteomes" id="UP001233999">
    <property type="component" value="Unassembled WGS sequence"/>
</dbReference>
<evidence type="ECO:0000313" key="3">
    <source>
        <dbReference type="Proteomes" id="UP001233999"/>
    </source>
</evidence>
<keyword evidence="1" id="KW-0812">Transmembrane</keyword>
<proteinExistence type="predicted"/>
<feature type="non-terminal residue" evidence="2">
    <location>
        <position position="1"/>
    </location>
</feature>
<feature type="transmembrane region" description="Helical" evidence="1">
    <location>
        <begin position="66"/>
        <end position="83"/>
    </location>
</feature>
<gene>
    <name evidence="2" type="ORF">L9F63_012613</name>
</gene>
<accession>A0AAD8EN59</accession>